<evidence type="ECO:0000313" key="2">
    <source>
        <dbReference type="EMBL" id="WNK21538.1"/>
    </source>
</evidence>
<evidence type="ECO:0000256" key="1">
    <source>
        <dbReference type="SAM" id="Phobius"/>
    </source>
</evidence>
<dbReference type="EMBL" id="CP119391">
    <property type="protein sequence ID" value="WNK21538.1"/>
    <property type="molecule type" value="Genomic_DNA"/>
</dbReference>
<keyword evidence="3" id="KW-1185">Reference proteome</keyword>
<protein>
    <recommendedName>
        <fullName evidence="4">Cytochrome C</fullName>
    </recommendedName>
</protein>
<organism evidence="2 3">
    <name type="scientific">Halomonas piscis</name>
    <dbReference type="NCBI Taxonomy" id="3031727"/>
    <lineage>
        <taxon>Bacteria</taxon>
        <taxon>Pseudomonadati</taxon>
        <taxon>Pseudomonadota</taxon>
        <taxon>Gammaproteobacteria</taxon>
        <taxon>Oceanospirillales</taxon>
        <taxon>Halomonadaceae</taxon>
        <taxon>Halomonas</taxon>
    </lineage>
</organism>
<reference evidence="2 3" key="1">
    <citation type="submission" date="2023-03" db="EMBL/GenBank/DDBJ databases">
        <title>Halomonas sp. nov., isolated from Korean tranditional fermented seafood 'Jeotgal'.</title>
        <authorList>
            <person name="Kim B."/>
            <person name="Shin N.-R."/>
        </authorList>
    </citation>
    <scope>NUCLEOTIDE SEQUENCE [LARGE SCALE GENOMIC DNA]</scope>
    <source>
        <strain evidence="2 3">SG2L-4</strain>
    </source>
</reference>
<dbReference type="Pfam" id="PF11783">
    <property type="entry name" value="Cytochrome_cB"/>
    <property type="match status" value="1"/>
</dbReference>
<dbReference type="Proteomes" id="UP001301869">
    <property type="component" value="Chromosome"/>
</dbReference>
<keyword evidence="1" id="KW-1133">Transmembrane helix</keyword>
<dbReference type="InterPro" id="IPR036280">
    <property type="entry name" value="Multihaem_cyt_sf"/>
</dbReference>
<dbReference type="SUPFAM" id="SSF48695">
    <property type="entry name" value="Multiheme cytochromes"/>
    <property type="match status" value="1"/>
</dbReference>
<keyword evidence="1" id="KW-0812">Transmembrane</keyword>
<proteinExistence type="predicted"/>
<keyword evidence="1" id="KW-0472">Membrane</keyword>
<gene>
    <name evidence="2" type="ORF">P1P91_05620</name>
</gene>
<name>A0ABY9Z529_9GAMM</name>
<dbReference type="InterPro" id="IPR024673">
    <property type="entry name" value="Octahem_Cyt_c"/>
</dbReference>
<accession>A0ABY9Z529</accession>
<evidence type="ECO:0008006" key="4">
    <source>
        <dbReference type="Google" id="ProtNLM"/>
    </source>
</evidence>
<feature type="transmembrane region" description="Helical" evidence="1">
    <location>
        <begin position="171"/>
        <end position="192"/>
    </location>
</feature>
<sequence length="200" mass="23067">MEYLSTKGNFRHDENVVPEYRWFDGDVRYTLRTDPLDDSQQPIEINSLKGSHEDPDSRIWPFKIMQGKQPYDPINKHLLVNHVYSADDDTALWTNFDWAKALKAGTEYADQPYSGEFNFVETRMHWPITHMVAPSEDALACSECHSRNGRLAALSDFYLPARDRSIWLDRLGWSAALLVLAGSLTHAGGRIVTRRRRKRS</sequence>
<evidence type="ECO:0000313" key="3">
    <source>
        <dbReference type="Proteomes" id="UP001301869"/>
    </source>
</evidence>